<protein>
    <submittedName>
        <fullName evidence="6">GDSL esterase/lipase-like</fullName>
    </submittedName>
</protein>
<organism evidence="6 7">
    <name type="scientific">Iris pallida</name>
    <name type="common">Sweet iris</name>
    <dbReference type="NCBI Taxonomy" id="29817"/>
    <lineage>
        <taxon>Eukaryota</taxon>
        <taxon>Viridiplantae</taxon>
        <taxon>Streptophyta</taxon>
        <taxon>Embryophyta</taxon>
        <taxon>Tracheophyta</taxon>
        <taxon>Spermatophyta</taxon>
        <taxon>Magnoliopsida</taxon>
        <taxon>Liliopsida</taxon>
        <taxon>Asparagales</taxon>
        <taxon>Iridaceae</taxon>
        <taxon>Iridoideae</taxon>
        <taxon>Irideae</taxon>
        <taxon>Iris</taxon>
    </lineage>
</organism>
<dbReference type="CDD" id="cd01837">
    <property type="entry name" value="SGNH_plant_lipase_like"/>
    <property type="match status" value="1"/>
</dbReference>
<dbReference type="Proteomes" id="UP001140949">
    <property type="component" value="Unassembled WGS sequence"/>
</dbReference>
<evidence type="ECO:0000256" key="5">
    <source>
        <dbReference type="SAM" id="SignalP"/>
    </source>
</evidence>
<dbReference type="PANTHER" id="PTHR22835:SF663">
    <property type="entry name" value="LIPASE-LIKE"/>
    <property type="match status" value="1"/>
</dbReference>
<sequence>MVSSLVLPSTILLLLLSGLCPAASSNNCYQSIISFGDSIADTGNLLLLTGGSGGSGQLPYGETYFHKSTGRFSDGRLIIDFIAEAVGLPHVPPYAGGAKGGDGFRYGVNFAVGGATALDSGTSSKMGLLVGNGYSLDVQMGWFKKLLPSLCASDSECKDTLGKSLFLVGEIGGNDYNNAILQRETTDELHDLVPSVVSAIGSTITELIGMGAKTLVVPGNFPIGCISGLLATFRNSPGSDYDNSTGCIKWLNEFAEYQNVKLQEELGSLRQQHPSATIIYADYYNATLNIFRSPGSFGFGDEVLKACCGGGGGPYNFDPSVQCSGSRAKVCDDPSRYVCWDGVHLTEAAYKTIANHLLTGPLAVSIVNRTCPRVAPNVDDQQNSGLGLGFLARTGVTMCSLYLLFSFVLLL</sequence>
<keyword evidence="4" id="KW-0325">Glycoprotein</keyword>
<comment type="caution">
    <text evidence="6">The sequence shown here is derived from an EMBL/GenBank/DDBJ whole genome shotgun (WGS) entry which is preliminary data.</text>
</comment>
<keyword evidence="2 5" id="KW-0732">Signal</keyword>
<gene>
    <name evidence="6" type="ORF">M6B38_106735</name>
</gene>
<dbReference type="AlphaFoldDB" id="A0AAX6ET77"/>
<dbReference type="PANTHER" id="PTHR22835">
    <property type="entry name" value="ZINC FINGER FYVE DOMAIN CONTAINING PROTEIN"/>
    <property type="match status" value="1"/>
</dbReference>
<reference evidence="6" key="1">
    <citation type="journal article" date="2023" name="GigaByte">
        <title>Genome assembly of the bearded iris, Iris pallida Lam.</title>
        <authorList>
            <person name="Bruccoleri R.E."/>
            <person name="Oakeley E.J."/>
            <person name="Faust A.M.E."/>
            <person name="Altorfer M."/>
            <person name="Dessus-Babus S."/>
            <person name="Burckhardt D."/>
            <person name="Oertli M."/>
            <person name="Naumann U."/>
            <person name="Petersen F."/>
            <person name="Wong J."/>
        </authorList>
    </citation>
    <scope>NUCLEOTIDE SEQUENCE</scope>
    <source>
        <strain evidence="6">GSM-AAB239-AS_SAM_17_03QT</strain>
    </source>
</reference>
<evidence type="ECO:0000256" key="4">
    <source>
        <dbReference type="ARBA" id="ARBA00023180"/>
    </source>
</evidence>
<proteinExistence type="inferred from homology"/>
<dbReference type="InterPro" id="IPR001087">
    <property type="entry name" value="GDSL"/>
</dbReference>
<evidence type="ECO:0000256" key="2">
    <source>
        <dbReference type="ARBA" id="ARBA00022729"/>
    </source>
</evidence>
<evidence type="ECO:0000313" key="7">
    <source>
        <dbReference type="Proteomes" id="UP001140949"/>
    </source>
</evidence>
<dbReference type="GO" id="GO:0016788">
    <property type="term" value="F:hydrolase activity, acting on ester bonds"/>
    <property type="evidence" value="ECO:0007669"/>
    <property type="project" value="InterPro"/>
</dbReference>
<dbReference type="Gene3D" id="3.40.50.1110">
    <property type="entry name" value="SGNH hydrolase"/>
    <property type="match status" value="1"/>
</dbReference>
<feature type="signal peptide" evidence="5">
    <location>
        <begin position="1"/>
        <end position="25"/>
    </location>
</feature>
<comment type="similarity">
    <text evidence="1">Belongs to the 'GDSL' lipolytic enzyme family.</text>
</comment>
<evidence type="ECO:0000256" key="1">
    <source>
        <dbReference type="ARBA" id="ARBA00008668"/>
    </source>
</evidence>
<dbReference type="InterPro" id="IPR035669">
    <property type="entry name" value="SGNH_plant_lipase-like"/>
</dbReference>
<accession>A0AAX6ET77</accession>
<evidence type="ECO:0000313" key="6">
    <source>
        <dbReference type="EMBL" id="KAJ6806975.1"/>
    </source>
</evidence>
<keyword evidence="3" id="KW-0378">Hydrolase</keyword>
<dbReference type="Pfam" id="PF00657">
    <property type="entry name" value="Lipase_GDSL"/>
    <property type="match status" value="1"/>
</dbReference>
<keyword evidence="7" id="KW-1185">Reference proteome</keyword>
<feature type="chain" id="PRO_5043444424" evidence="5">
    <location>
        <begin position="26"/>
        <end position="411"/>
    </location>
</feature>
<name>A0AAX6ET77_IRIPA</name>
<dbReference type="InterPro" id="IPR036514">
    <property type="entry name" value="SGNH_hydro_sf"/>
</dbReference>
<dbReference type="EMBL" id="JANAVB010034416">
    <property type="protein sequence ID" value="KAJ6806975.1"/>
    <property type="molecule type" value="Genomic_DNA"/>
</dbReference>
<reference evidence="6" key="2">
    <citation type="submission" date="2023-04" db="EMBL/GenBank/DDBJ databases">
        <authorList>
            <person name="Bruccoleri R.E."/>
            <person name="Oakeley E.J."/>
            <person name="Faust A.-M."/>
            <person name="Dessus-Babus S."/>
            <person name="Altorfer M."/>
            <person name="Burckhardt D."/>
            <person name="Oertli M."/>
            <person name="Naumann U."/>
            <person name="Petersen F."/>
            <person name="Wong J."/>
        </authorList>
    </citation>
    <scope>NUCLEOTIDE SEQUENCE</scope>
    <source>
        <strain evidence="6">GSM-AAB239-AS_SAM_17_03QT</strain>
        <tissue evidence="6">Leaf</tissue>
    </source>
</reference>
<evidence type="ECO:0000256" key="3">
    <source>
        <dbReference type="ARBA" id="ARBA00022801"/>
    </source>
</evidence>
<dbReference type="SUPFAM" id="SSF52266">
    <property type="entry name" value="SGNH hydrolase"/>
    <property type="match status" value="1"/>
</dbReference>